<reference evidence="3" key="2">
    <citation type="submission" date="2020-07" db="EMBL/GenBank/DDBJ databases">
        <authorList>
            <person name="Vera ALvarez R."/>
            <person name="Arias-Moreno D.M."/>
            <person name="Jimenez-Jacinto V."/>
            <person name="Jimenez-Bremont J.F."/>
            <person name="Swaminathan K."/>
            <person name="Moose S.P."/>
            <person name="Guerrero-Gonzalez M.L."/>
            <person name="Marino-Ramirez L."/>
            <person name="Landsman D."/>
            <person name="Rodriguez-Kessler M."/>
            <person name="Delgado-Sanchez P."/>
        </authorList>
    </citation>
    <scope>NUCLEOTIDE SEQUENCE</scope>
    <source>
        <tissue evidence="3">Cladode</tissue>
    </source>
</reference>
<dbReference type="AlphaFoldDB" id="A0A7C9D3M4"/>
<dbReference type="PROSITE" id="PS51375">
    <property type="entry name" value="PPR"/>
    <property type="match status" value="2"/>
</dbReference>
<dbReference type="Gene3D" id="1.25.40.10">
    <property type="entry name" value="Tetratricopeptide repeat domain"/>
    <property type="match status" value="4"/>
</dbReference>
<protein>
    <submittedName>
        <fullName evidence="3">Uncharacterized protein</fullName>
    </submittedName>
</protein>
<dbReference type="Pfam" id="PF01535">
    <property type="entry name" value="PPR"/>
    <property type="match status" value="4"/>
</dbReference>
<dbReference type="PANTHER" id="PTHR47926">
    <property type="entry name" value="PENTATRICOPEPTIDE REPEAT-CONTAINING PROTEIN"/>
    <property type="match status" value="1"/>
</dbReference>
<dbReference type="GO" id="GO:0009451">
    <property type="term" value="P:RNA modification"/>
    <property type="evidence" value="ECO:0007669"/>
    <property type="project" value="InterPro"/>
</dbReference>
<accession>A0A7C9D3M4</accession>
<dbReference type="FunFam" id="1.25.40.10:FF:000348">
    <property type="entry name" value="Pentatricopeptide repeat-containing protein chloroplastic"/>
    <property type="match status" value="1"/>
</dbReference>
<sequence length="534" mass="59172">MISAMEKQLILSFLKHCKSFLQLYQVHAYVITTGVLNEHPCFILPNMLCTITNLAAANHMTASSSSHRKLMNYAVSVFDCVRCPSTFCYNTMMRVQTLLSFPGLALHLFTHMRRVSVPPDFHTFPFAIKASGHLRMPVTAAALHSQALKFGFMADLFVLNSLVHVYAICEHLNHACLIFEESERKDIVSYNALIHGFTMAGDTKKAHELFDEMSVHDSVSWGTLMAGYARMNQCQEAIDLFNSMLHSCYGIYPDNVALVSVLSACAQLGDLEQGRAVHDYVVQNKIRVDSFLSTGLVDLYAKCGCIETAVQIFETSAEKNLFTWNAVLVGLAVHGHGGACLDYFYRMLKDGVQPDGVSFLGVLVGCSHAGLVSEARKLFESMEAVYGVPRELKHYGCMADLLGRAGLMREALEMIEKMPIEGDVYVWGGLLAGCRKHGLVEIAEEAAERVKKSSPEDGGVYSVMVDVYANSDMWDDVVKMRTLRMARKVKKNAGCSLIKLNGMTHEFIAGDALHPQTDEIYTVLSTLGNHQFEA</sequence>
<dbReference type="GO" id="GO:0003723">
    <property type="term" value="F:RNA binding"/>
    <property type="evidence" value="ECO:0007669"/>
    <property type="project" value="InterPro"/>
</dbReference>
<dbReference type="PANTHER" id="PTHR47926:SF436">
    <property type="entry name" value="PENTATRICOPEPTIDE REPEAT-CONTAINING PROTEIN ELI1, CHLOROPLASTIC-LIKE ISOFORM X2"/>
    <property type="match status" value="1"/>
</dbReference>
<dbReference type="Pfam" id="PF12854">
    <property type="entry name" value="PPR_1"/>
    <property type="match status" value="1"/>
</dbReference>
<dbReference type="InterPro" id="IPR002885">
    <property type="entry name" value="PPR_rpt"/>
</dbReference>
<proteinExistence type="predicted"/>
<feature type="repeat" description="PPR" evidence="2">
    <location>
        <begin position="320"/>
        <end position="354"/>
    </location>
</feature>
<organism evidence="3">
    <name type="scientific">Opuntia streptacantha</name>
    <name type="common">Prickly pear cactus</name>
    <name type="synonym">Opuntia cardona</name>
    <dbReference type="NCBI Taxonomy" id="393608"/>
    <lineage>
        <taxon>Eukaryota</taxon>
        <taxon>Viridiplantae</taxon>
        <taxon>Streptophyta</taxon>
        <taxon>Embryophyta</taxon>
        <taxon>Tracheophyta</taxon>
        <taxon>Spermatophyta</taxon>
        <taxon>Magnoliopsida</taxon>
        <taxon>eudicotyledons</taxon>
        <taxon>Gunneridae</taxon>
        <taxon>Pentapetalae</taxon>
        <taxon>Caryophyllales</taxon>
        <taxon>Cactineae</taxon>
        <taxon>Cactaceae</taxon>
        <taxon>Opuntioideae</taxon>
        <taxon>Opuntia</taxon>
    </lineage>
</organism>
<reference evidence="3" key="1">
    <citation type="journal article" date="2013" name="J. Plant Res.">
        <title>Effect of fungi and light on seed germination of three Opuntia species from semiarid lands of central Mexico.</title>
        <authorList>
            <person name="Delgado-Sanchez P."/>
            <person name="Jimenez-Bremont J.F."/>
            <person name="Guerrero-Gonzalez Mde L."/>
            <person name="Flores J."/>
        </authorList>
    </citation>
    <scope>NUCLEOTIDE SEQUENCE</scope>
    <source>
        <tissue evidence="3">Cladode</tissue>
    </source>
</reference>
<dbReference type="EMBL" id="GISG01083112">
    <property type="protein sequence ID" value="MBA4632522.1"/>
    <property type="molecule type" value="Transcribed_RNA"/>
</dbReference>
<dbReference type="InterPro" id="IPR011990">
    <property type="entry name" value="TPR-like_helical_dom_sf"/>
</dbReference>
<dbReference type="InterPro" id="IPR046960">
    <property type="entry name" value="PPR_At4g14850-like_plant"/>
</dbReference>
<dbReference type="NCBIfam" id="TIGR00756">
    <property type="entry name" value="PPR"/>
    <property type="match status" value="3"/>
</dbReference>
<evidence type="ECO:0000256" key="2">
    <source>
        <dbReference type="PROSITE-ProRule" id="PRU00708"/>
    </source>
</evidence>
<dbReference type="Pfam" id="PF20431">
    <property type="entry name" value="E_motif"/>
    <property type="match status" value="1"/>
</dbReference>
<dbReference type="FunFam" id="1.25.40.10:FF:000184">
    <property type="entry name" value="Pentatricopeptide repeat-containing protein, chloroplastic"/>
    <property type="match status" value="1"/>
</dbReference>
<dbReference type="Pfam" id="PF13041">
    <property type="entry name" value="PPR_2"/>
    <property type="match status" value="1"/>
</dbReference>
<evidence type="ECO:0000313" key="3">
    <source>
        <dbReference type="EMBL" id="MBA4632522.1"/>
    </source>
</evidence>
<dbReference type="InterPro" id="IPR046848">
    <property type="entry name" value="E_motif"/>
</dbReference>
<keyword evidence="1" id="KW-0677">Repeat</keyword>
<feature type="repeat" description="PPR" evidence="2">
    <location>
        <begin position="186"/>
        <end position="220"/>
    </location>
</feature>
<evidence type="ECO:0000256" key="1">
    <source>
        <dbReference type="ARBA" id="ARBA00022737"/>
    </source>
</evidence>
<name>A0A7C9D3M4_OPUST</name>